<protein>
    <submittedName>
        <fullName evidence="1">Uncharacterized protein DUF4249</fullName>
    </submittedName>
</protein>
<proteinExistence type="predicted"/>
<organism evidence="1 2">
    <name type="scientific">Dyadobacter jiangsuensis</name>
    <dbReference type="NCBI Taxonomy" id="1591085"/>
    <lineage>
        <taxon>Bacteria</taxon>
        <taxon>Pseudomonadati</taxon>
        <taxon>Bacteroidota</taxon>
        <taxon>Cytophagia</taxon>
        <taxon>Cytophagales</taxon>
        <taxon>Spirosomataceae</taxon>
        <taxon>Dyadobacter</taxon>
    </lineage>
</organism>
<dbReference type="Proteomes" id="UP000241964">
    <property type="component" value="Unassembled WGS sequence"/>
</dbReference>
<accession>A0A2P8GFI0</accession>
<dbReference type="RefSeq" id="WP_229210824.1">
    <property type="nucleotide sequence ID" value="NZ_PYAS01000002.1"/>
</dbReference>
<reference evidence="1 2" key="1">
    <citation type="submission" date="2018-03" db="EMBL/GenBank/DDBJ databases">
        <title>Genomic Encyclopedia of Archaeal and Bacterial Type Strains, Phase II (KMG-II): from individual species to whole genera.</title>
        <authorList>
            <person name="Goeker M."/>
        </authorList>
    </citation>
    <scope>NUCLEOTIDE SEQUENCE [LARGE SCALE GENOMIC DNA]</scope>
    <source>
        <strain evidence="1 2">DSM 29057</strain>
    </source>
</reference>
<comment type="caution">
    <text evidence="1">The sequence shown here is derived from an EMBL/GenBank/DDBJ whole genome shotgun (WGS) entry which is preliminary data.</text>
</comment>
<dbReference type="AlphaFoldDB" id="A0A2P8GFI0"/>
<gene>
    <name evidence="1" type="ORF">CLV60_102450</name>
</gene>
<dbReference type="InterPro" id="IPR025345">
    <property type="entry name" value="DUF4249"/>
</dbReference>
<dbReference type="Pfam" id="PF14054">
    <property type="entry name" value="DUF4249"/>
    <property type="match status" value="1"/>
</dbReference>
<dbReference type="EMBL" id="PYAS01000002">
    <property type="protein sequence ID" value="PSL32731.1"/>
    <property type="molecule type" value="Genomic_DNA"/>
</dbReference>
<evidence type="ECO:0000313" key="1">
    <source>
        <dbReference type="EMBL" id="PSL32731.1"/>
    </source>
</evidence>
<sequence>MILQGMTVKGIAFIKKLKEASGAGKWRSGQWVSWGMLAAAGLVINSCIEPFSPPEVTNPDTYLVVDGFLNVSGDTSRIVLSHTQAVNDDNVFETESGATIMADAENGESYVFQDMGNGSYKLPPTNFNRDVKYRLRIKRFNGREYESDYVVVSKTPPIDSVTYRVDPRRNAMVIYVNTHDASNQTRFYRWNFEETYEYRMAYYSSLTRDYTTKQIIPRSDNINVCWRTLSSRDIKLGSTIKLSQDIIRDVPVNIVDINTNKLYFGYSILVKQYGLTREAFEYWTDLAKTTQGTGSLFDPQPSQVTGNIHSKANAKELVFGYFSAAQEQRQRIFIREALGAYPRCTPPDTLNFEDAFNGSAVLLYYYMGEPKSGYLGTSESCADCRSQGGTTTKPSFWYQ</sequence>
<evidence type="ECO:0000313" key="2">
    <source>
        <dbReference type="Proteomes" id="UP000241964"/>
    </source>
</evidence>
<keyword evidence="2" id="KW-1185">Reference proteome</keyword>
<name>A0A2P8GFI0_9BACT</name>